<evidence type="ECO:0000313" key="2">
    <source>
        <dbReference type="EMBL" id="TQE35877.1"/>
    </source>
</evidence>
<dbReference type="InterPro" id="IPR036291">
    <property type="entry name" value="NAD(P)-bd_dom_sf"/>
</dbReference>
<dbReference type="Proteomes" id="UP000318720">
    <property type="component" value="Unassembled WGS sequence"/>
</dbReference>
<comment type="caution">
    <text evidence="2">The sequence shown here is derived from an EMBL/GenBank/DDBJ whole genome shotgun (WGS) entry which is preliminary data.</text>
</comment>
<dbReference type="EMBL" id="SPAZ01000100">
    <property type="protein sequence ID" value="TQE35877.1"/>
    <property type="molecule type" value="Genomic_DNA"/>
</dbReference>
<protein>
    <recommendedName>
        <fullName evidence="1">NAD(P)-binding domain-containing protein</fullName>
    </recommendedName>
</protein>
<evidence type="ECO:0000313" key="3">
    <source>
        <dbReference type="Proteomes" id="UP000318720"/>
    </source>
</evidence>
<name>A0AAE9B134_9ACTN</name>
<evidence type="ECO:0000259" key="1">
    <source>
        <dbReference type="Pfam" id="PF13460"/>
    </source>
</evidence>
<reference evidence="2 3" key="1">
    <citation type="submission" date="2019-03" db="EMBL/GenBank/DDBJ databases">
        <title>Comparative genomic analyses of the sweetpotato soil rot pathogen, Streptomyces ipomoeae.</title>
        <authorList>
            <person name="Ruschel Soares N."/>
            <person name="Badger J.H."/>
            <person name="Huguet-Tapia J.C."/>
            <person name="Clark C.A."/>
            <person name="Pettis G.S."/>
        </authorList>
    </citation>
    <scope>NUCLEOTIDE SEQUENCE [LARGE SCALE GENOMIC DNA]</scope>
    <source>
        <strain evidence="2 3">88-35</strain>
    </source>
</reference>
<dbReference type="InterPro" id="IPR016040">
    <property type="entry name" value="NAD(P)-bd_dom"/>
</dbReference>
<dbReference type="PANTHER" id="PTHR47129">
    <property type="entry name" value="QUINONE OXIDOREDUCTASE 2"/>
    <property type="match status" value="1"/>
</dbReference>
<dbReference type="Pfam" id="PF13460">
    <property type="entry name" value="NAD_binding_10"/>
    <property type="match status" value="1"/>
</dbReference>
<accession>A0AAE9B134</accession>
<proteinExistence type="predicted"/>
<organism evidence="2 3">
    <name type="scientific">Streptomyces ipomoeae</name>
    <dbReference type="NCBI Taxonomy" id="103232"/>
    <lineage>
        <taxon>Bacteria</taxon>
        <taxon>Bacillati</taxon>
        <taxon>Actinomycetota</taxon>
        <taxon>Actinomycetes</taxon>
        <taxon>Kitasatosporales</taxon>
        <taxon>Streptomycetaceae</taxon>
        <taxon>Streptomyces</taxon>
    </lineage>
</organism>
<dbReference type="PANTHER" id="PTHR47129:SF1">
    <property type="entry name" value="NMRA-LIKE DOMAIN-CONTAINING PROTEIN"/>
    <property type="match status" value="1"/>
</dbReference>
<gene>
    <name evidence="2" type="ORF">Sipo8835_11710</name>
</gene>
<dbReference type="SUPFAM" id="SSF51735">
    <property type="entry name" value="NAD(P)-binding Rossmann-fold domains"/>
    <property type="match status" value="1"/>
</dbReference>
<dbReference type="AlphaFoldDB" id="A0AAE9B134"/>
<sequence length="88" mass="9143">MSLVITGATGNLGRVAVETLLEQVPADHVTAVVRSVEKAADLAARGVRIAVADYNTPKTFEGLFTAGDKVLLVSGSEMGKGRAAQHHT</sequence>
<dbReference type="InterPro" id="IPR052718">
    <property type="entry name" value="NmrA-type_oxidoreductase"/>
</dbReference>
<dbReference type="Gene3D" id="3.40.50.720">
    <property type="entry name" value="NAD(P)-binding Rossmann-like Domain"/>
    <property type="match status" value="1"/>
</dbReference>
<feature type="domain" description="NAD(P)-binding" evidence="1">
    <location>
        <begin position="7"/>
        <end position="79"/>
    </location>
</feature>